<feature type="transmembrane region" description="Helical" evidence="1">
    <location>
        <begin position="181"/>
        <end position="200"/>
    </location>
</feature>
<gene>
    <name evidence="2" type="ORF">GSTUAT00001257001</name>
</gene>
<feature type="transmembrane region" description="Helical" evidence="1">
    <location>
        <begin position="207"/>
        <end position="231"/>
    </location>
</feature>
<dbReference type="AlphaFoldDB" id="A0A292Q4H5"/>
<evidence type="ECO:0000313" key="3">
    <source>
        <dbReference type="Proteomes" id="UP001412239"/>
    </source>
</evidence>
<feature type="transmembrane region" description="Helical" evidence="1">
    <location>
        <begin position="243"/>
        <end position="264"/>
    </location>
</feature>
<feature type="transmembrane region" description="Helical" evidence="1">
    <location>
        <begin position="109"/>
        <end position="129"/>
    </location>
</feature>
<dbReference type="Proteomes" id="UP001412239">
    <property type="component" value="Unassembled WGS sequence"/>
</dbReference>
<keyword evidence="1" id="KW-1133">Transmembrane helix</keyword>
<organism evidence="2 3">
    <name type="scientific">Tuber aestivum</name>
    <name type="common">summer truffle</name>
    <dbReference type="NCBI Taxonomy" id="59557"/>
    <lineage>
        <taxon>Eukaryota</taxon>
        <taxon>Fungi</taxon>
        <taxon>Dikarya</taxon>
        <taxon>Ascomycota</taxon>
        <taxon>Pezizomycotina</taxon>
        <taxon>Pezizomycetes</taxon>
        <taxon>Pezizales</taxon>
        <taxon>Tuberaceae</taxon>
        <taxon>Tuber</taxon>
    </lineage>
</organism>
<proteinExistence type="predicted"/>
<evidence type="ECO:0000256" key="1">
    <source>
        <dbReference type="SAM" id="Phobius"/>
    </source>
</evidence>
<dbReference type="InterPro" id="IPR010640">
    <property type="entry name" value="Low_temperature_requirement_A"/>
</dbReference>
<feature type="transmembrane region" description="Helical" evidence="1">
    <location>
        <begin position="303"/>
        <end position="322"/>
    </location>
</feature>
<accession>A0A292Q4H5</accession>
<feature type="transmembrane region" description="Helical" evidence="1">
    <location>
        <begin position="276"/>
        <end position="297"/>
    </location>
</feature>
<evidence type="ECO:0000313" key="2">
    <source>
        <dbReference type="EMBL" id="CUS14732.1"/>
    </source>
</evidence>
<keyword evidence="1" id="KW-0472">Membrane</keyword>
<reference evidence="2" key="1">
    <citation type="submission" date="2015-10" db="EMBL/GenBank/DDBJ databases">
        <authorList>
            <person name="Regsiter A."/>
            <person name="william w."/>
        </authorList>
    </citation>
    <scope>NUCLEOTIDE SEQUENCE</scope>
    <source>
        <strain evidence="2">Montdore</strain>
    </source>
</reference>
<dbReference type="PANTHER" id="PTHR42101">
    <property type="entry name" value="CHROMOSOME 16, WHOLE GENOME SHOTGUN SEQUENCE"/>
    <property type="match status" value="1"/>
</dbReference>
<feature type="transmembrane region" description="Helical" evidence="1">
    <location>
        <begin position="525"/>
        <end position="543"/>
    </location>
</feature>
<feature type="transmembrane region" description="Helical" evidence="1">
    <location>
        <begin position="342"/>
        <end position="361"/>
    </location>
</feature>
<keyword evidence="1" id="KW-0812">Transmembrane</keyword>
<protein>
    <submittedName>
        <fullName evidence="2">Uncharacterized protein</fullName>
    </submittedName>
</protein>
<dbReference type="EMBL" id="LN890956">
    <property type="protein sequence ID" value="CUS14732.1"/>
    <property type="molecule type" value="Genomic_DNA"/>
</dbReference>
<sequence>MNNLVDSTIKARIVEQRKSRLLPWIKNPFKHEIEGSIGSLPHGSSVSVFSAKPRADFRASVIDQGEPMTHKEELEIEEATPIELFYDLFFVANLTTVTSVHYITEKRSLASYGLFFIILWFTWLHVTLLDVRFSRDSVYERVCKSIHFIVMAGFSSVSTQWNPLDPTDAHTVTALRTMTLALMFSRYILMIQYFVVMLFARIKKRAMLPLALHCLTMAVAGSLYLGLYFAFEKGNPAKSYIGWYIAAIFEACAIIGTSSVWRVVSFKKTHLVERMGLLTLIILGEGIIVMLKAINAIVKGTGWTADLAGIVAAALAVIYFFWMLYFDYNPRNVHYGTIRQQIWTLLHFPFHLAIVLSVEGLRQLTTWHGMNTYISGIFAEAETLTEPALVTEWFQYHFESLYEDGSSKTVVKGYSNITANIGSLVGLASNNATSETGYPHMVNELLSELLVGIAEYYGVKAPRPTAVFLKYEEPFSEDGPLGKVLGVFNLVYEYFFVSLGCAFVLLAAFTFLVRRNKDVHDYLSIAIRLAVGLVMYGMVGLHTRGNEELYYDYLYSPWPIPQVCLIVFMALVVDKMLNYLAYRHAVAALHKKRINILGRFGWSKEYTPLKEGTI</sequence>
<dbReference type="Pfam" id="PF06772">
    <property type="entry name" value="LtrA"/>
    <property type="match status" value="1"/>
</dbReference>
<name>A0A292Q4H5_9PEZI</name>
<feature type="transmembrane region" description="Helical" evidence="1">
    <location>
        <begin position="494"/>
        <end position="513"/>
    </location>
</feature>
<dbReference type="PANTHER" id="PTHR42101:SF1">
    <property type="entry name" value="LOW TEMPERATURE REQUIREMENT A"/>
    <property type="match status" value="1"/>
</dbReference>
<feature type="transmembrane region" description="Helical" evidence="1">
    <location>
        <begin position="555"/>
        <end position="573"/>
    </location>
</feature>
<keyword evidence="3" id="KW-1185">Reference proteome</keyword>